<feature type="signal peptide" evidence="2">
    <location>
        <begin position="1"/>
        <end position="32"/>
    </location>
</feature>
<dbReference type="Gene3D" id="1.20.1600.10">
    <property type="entry name" value="Outer membrane efflux proteins (OEP)"/>
    <property type="match status" value="1"/>
</dbReference>
<organism evidence="3 4">
    <name type="scientific">Stenotrophomonas aracearum</name>
    <dbReference type="NCBI Taxonomy" id="3003272"/>
    <lineage>
        <taxon>Bacteria</taxon>
        <taxon>Pseudomonadati</taxon>
        <taxon>Pseudomonadota</taxon>
        <taxon>Gammaproteobacteria</taxon>
        <taxon>Lysobacterales</taxon>
        <taxon>Lysobacteraceae</taxon>
        <taxon>Stenotrophomonas</taxon>
    </lineage>
</organism>
<evidence type="ECO:0000256" key="2">
    <source>
        <dbReference type="SAM" id="SignalP"/>
    </source>
</evidence>
<dbReference type="EMBL" id="CP115543">
    <property type="protein sequence ID" value="WNH48490.1"/>
    <property type="molecule type" value="Genomic_DNA"/>
</dbReference>
<dbReference type="RefSeq" id="WP_125359990.1">
    <property type="nucleotide sequence ID" value="NZ_CP115543.1"/>
</dbReference>
<evidence type="ECO:0000313" key="4">
    <source>
        <dbReference type="Proteomes" id="UP001305421"/>
    </source>
</evidence>
<accession>A0ABY9YCB6</accession>
<proteinExistence type="inferred from homology"/>
<keyword evidence="2" id="KW-0732">Signal</keyword>
<evidence type="ECO:0000256" key="1">
    <source>
        <dbReference type="ARBA" id="ARBA00007613"/>
    </source>
</evidence>
<dbReference type="SUPFAM" id="SSF56954">
    <property type="entry name" value="Outer membrane efflux proteins (OEP)"/>
    <property type="match status" value="1"/>
</dbReference>
<gene>
    <name evidence="3" type="ORF">PDM28_17805</name>
</gene>
<sequence length="417" mass="43955">MSTSTRRPLHAAGLFVAVLLALAPAGPAAAQASPSYDDLLGRLDQLSGTIQGVALSEAADARVQQARALKNPTVSYDLENAQGTGAYRGTSNADSIITLSQPLELFGQRGARVRAAQSEAQAAGLRSELSRSEVAALLATTYAQAESALRRYDLANEALQLIQEDAAATSAMVQQGREPQLRAVQAQSEVSNAKAALDEALAFRDAALARLAGAAQLDASVDAISESLLDRAPPMPTGDARAALAVRIAEAEAATAGRLVDVERKRALPDLSATVAQTNFRQAGERAYNIGVSLSIPLFDRNSGGIRAAYAEQRAADARLEQQKRESEANRVSAIASLKASNSRTRAADESVTAGEEAYRLARIGFEAGRISQLELRSTRSTLIAARASAVDARLARVAAEIELARLEGRAPFLEQK</sequence>
<dbReference type="PANTHER" id="PTHR30203:SF24">
    <property type="entry name" value="BLR4935 PROTEIN"/>
    <property type="match status" value="1"/>
</dbReference>
<dbReference type="Proteomes" id="UP001305421">
    <property type="component" value="Chromosome"/>
</dbReference>
<dbReference type="PANTHER" id="PTHR30203">
    <property type="entry name" value="OUTER MEMBRANE CATION EFFLUX PROTEIN"/>
    <property type="match status" value="1"/>
</dbReference>
<dbReference type="Pfam" id="PF02321">
    <property type="entry name" value="OEP"/>
    <property type="match status" value="2"/>
</dbReference>
<evidence type="ECO:0000313" key="3">
    <source>
        <dbReference type="EMBL" id="WNH48490.1"/>
    </source>
</evidence>
<feature type="chain" id="PRO_5047156305" evidence="2">
    <location>
        <begin position="33"/>
        <end position="417"/>
    </location>
</feature>
<protein>
    <submittedName>
        <fullName evidence="3">TolC family protein</fullName>
    </submittedName>
</protein>
<dbReference type="PROSITE" id="PS51318">
    <property type="entry name" value="TAT"/>
    <property type="match status" value="1"/>
</dbReference>
<keyword evidence="4" id="KW-1185">Reference proteome</keyword>
<name>A0ABY9YCB6_9GAMM</name>
<dbReference type="InterPro" id="IPR003423">
    <property type="entry name" value="OMP_efflux"/>
</dbReference>
<comment type="similarity">
    <text evidence="1">Belongs to the outer membrane factor (OMF) (TC 1.B.17) family.</text>
</comment>
<dbReference type="InterPro" id="IPR010131">
    <property type="entry name" value="MdtP/NodT-like"/>
</dbReference>
<reference evidence="3 4" key="1">
    <citation type="submission" date="2022-12" db="EMBL/GenBank/DDBJ databases">
        <title>Two new species, Stenotrophomonas aracearum and Stenotrophomonas oahuensis, isolated from Anthurium (Araceae family) in Hawaii.</title>
        <authorList>
            <person name="Chunag S.C."/>
            <person name="Dobhal S."/>
            <person name="Alvarez A."/>
            <person name="Arif M."/>
        </authorList>
    </citation>
    <scope>NUCLEOTIDE SEQUENCE [LARGE SCALE GENOMIC DNA]</scope>
    <source>
        <strain evidence="3 4">A5588</strain>
    </source>
</reference>
<dbReference type="InterPro" id="IPR006311">
    <property type="entry name" value="TAT_signal"/>
</dbReference>